<accession>A0A6J7XET8</accession>
<evidence type="ECO:0000256" key="2">
    <source>
        <dbReference type="SAM" id="MobiDB-lite"/>
    </source>
</evidence>
<proteinExistence type="predicted"/>
<feature type="region of interest" description="Disordered" evidence="2">
    <location>
        <begin position="1"/>
        <end position="67"/>
    </location>
</feature>
<dbReference type="EMBL" id="LR798396">
    <property type="protein sequence ID" value="CAB5228679.1"/>
    <property type="molecule type" value="Genomic_DNA"/>
</dbReference>
<evidence type="ECO:0000313" key="3">
    <source>
        <dbReference type="EMBL" id="CAB5228679.1"/>
    </source>
</evidence>
<keyword evidence="1" id="KW-0175">Coiled coil</keyword>
<protein>
    <recommendedName>
        <fullName evidence="4">Coil containing protein</fullName>
    </recommendedName>
</protein>
<evidence type="ECO:0008006" key="4">
    <source>
        <dbReference type="Google" id="ProtNLM"/>
    </source>
</evidence>
<sequence length="296" mass="31833">MVNERKRVRMVNRRTGRPIPDPDTIEGIVNIVDDPIDNSPPAGIESGFSVFNPAPHGAKPKEVTMARKPKAESFVNDEGYTETVNPEIAREPTKQEIAAEKAQAKIAAKAEKLAAREAAKAEKEAAKLAKVTATKEEREAAKIERQARLAALNPDGTRKYLGSMLALADRVKEGAYVKGVTGQLRSNDELAQILDGVTPNGVIQTAKAVLELDANPYSHLNVGQQSMNLRNKLRGALRNGLTTLDAVREYVAVNDLDCSVSIVEKAAAKAERVATAKAEREAKAALKAAAHETAEA</sequence>
<gene>
    <name evidence="3" type="ORF">UFOVP1544_16</name>
</gene>
<reference evidence="3" key="1">
    <citation type="submission" date="2020-05" db="EMBL/GenBank/DDBJ databases">
        <authorList>
            <person name="Chiriac C."/>
            <person name="Salcher M."/>
            <person name="Ghai R."/>
            <person name="Kavagutti S V."/>
        </authorList>
    </citation>
    <scope>NUCLEOTIDE SEQUENCE</scope>
</reference>
<evidence type="ECO:0000256" key="1">
    <source>
        <dbReference type="SAM" id="Coils"/>
    </source>
</evidence>
<feature type="compositionally biased region" description="Basic residues" evidence="2">
    <location>
        <begin position="1"/>
        <end position="16"/>
    </location>
</feature>
<name>A0A6J7XET8_9CAUD</name>
<feature type="coiled-coil region" evidence="1">
    <location>
        <begin position="116"/>
        <end position="146"/>
    </location>
</feature>
<organism evidence="3">
    <name type="scientific">uncultured Caudovirales phage</name>
    <dbReference type="NCBI Taxonomy" id="2100421"/>
    <lineage>
        <taxon>Viruses</taxon>
        <taxon>Duplodnaviria</taxon>
        <taxon>Heunggongvirae</taxon>
        <taxon>Uroviricota</taxon>
        <taxon>Caudoviricetes</taxon>
        <taxon>Peduoviridae</taxon>
        <taxon>Maltschvirus</taxon>
        <taxon>Maltschvirus maltsch</taxon>
    </lineage>
</organism>